<keyword evidence="3" id="KW-0687">Ribonucleoprotein</keyword>
<protein>
    <recommendedName>
        <fullName evidence="1">50S ribosomal protein L5</fullName>
    </recommendedName>
</protein>
<accession>A0A0Q0UKY0</accession>
<dbReference type="Pfam" id="PF00673">
    <property type="entry name" value="Ribosomal_L5_C"/>
    <property type="match status" value="1"/>
</dbReference>
<name>A0A0Q0UKY0_9CORY</name>
<dbReference type="Proteomes" id="UP000050488">
    <property type="component" value="Unassembled WGS sequence"/>
</dbReference>
<dbReference type="PATRIC" id="fig|1544413.3.peg.1152"/>
<dbReference type="STRING" id="1544413.Clow_01145"/>
<evidence type="ECO:0000259" key="2">
    <source>
        <dbReference type="Pfam" id="PF00673"/>
    </source>
</evidence>
<evidence type="ECO:0000313" key="4">
    <source>
        <dbReference type="Proteomes" id="UP000050488"/>
    </source>
</evidence>
<organism evidence="3 4">
    <name type="scientific">Corynebacterium lowii</name>
    <dbReference type="NCBI Taxonomy" id="1544413"/>
    <lineage>
        <taxon>Bacteria</taxon>
        <taxon>Bacillati</taxon>
        <taxon>Actinomycetota</taxon>
        <taxon>Actinomycetes</taxon>
        <taxon>Mycobacteriales</taxon>
        <taxon>Corynebacteriaceae</taxon>
        <taxon>Corynebacterium</taxon>
    </lineage>
</organism>
<proteinExistence type="predicted"/>
<dbReference type="Gene3D" id="3.30.1440.10">
    <property type="match status" value="1"/>
</dbReference>
<dbReference type="InterPro" id="IPR031309">
    <property type="entry name" value="Ribosomal_uL5_C"/>
</dbReference>
<dbReference type="InterPro" id="IPR022803">
    <property type="entry name" value="Ribosomal_uL5_dom_sf"/>
</dbReference>
<sequence length="42" mass="4888">MFYEIDVNKIDRPRGMNITVVTTATNDEESRALLRKLGFPFK</sequence>
<dbReference type="GO" id="GO:0005840">
    <property type="term" value="C:ribosome"/>
    <property type="evidence" value="ECO:0007669"/>
    <property type="project" value="UniProtKB-KW"/>
</dbReference>
<gene>
    <name evidence="3" type="primary">rplE_2</name>
    <name evidence="3" type="ORF">Clow_01145</name>
</gene>
<feature type="domain" description="Large ribosomal subunit protein uL5 C-terminal" evidence="2">
    <location>
        <begin position="1"/>
        <end position="41"/>
    </location>
</feature>
<keyword evidence="4" id="KW-1185">Reference proteome</keyword>
<dbReference type="EMBL" id="LKEV01000002">
    <property type="protein sequence ID" value="KQB86934.1"/>
    <property type="molecule type" value="Genomic_DNA"/>
</dbReference>
<comment type="caution">
    <text evidence="3">The sequence shown here is derived from an EMBL/GenBank/DDBJ whole genome shotgun (WGS) entry which is preliminary data.</text>
</comment>
<dbReference type="AlphaFoldDB" id="A0A0Q0UKY0"/>
<dbReference type="SUPFAM" id="SSF55282">
    <property type="entry name" value="RL5-like"/>
    <property type="match status" value="1"/>
</dbReference>
<reference evidence="3 4" key="1">
    <citation type="submission" date="2015-10" db="EMBL/GenBank/DDBJ databases">
        <title>Corynebacteirum lowii and Corynebacterium oculi species nova, derived from human clinical disease and and emended description of Corynebacterium mastiditis.</title>
        <authorList>
            <person name="Bernard K."/>
            <person name="Pacheco A.L."/>
            <person name="Mcdougall C."/>
            <person name="Burtx T."/>
            <person name="Weibe D."/>
            <person name="Tyler S."/>
            <person name="Olson A.B."/>
            <person name="Cnockaert M."/>
            <person name="Eguchi H."/>
            <person name="Kuwahara T."/>
            <person name="Nakayama-Imaohji H."/>
            <person name="Boudewijins M."/>
            <person name="Van Hoecke F."/>
            <person name="Bernier A.-M."/>
            <person name="Vandamme P."/>
        </authorList>
    </citation>
    <scope>NUCLEOTIDE SEQUENCE [LARGE SCALE GENOMIC DNA]</scope>
    <source>
        <strain evidence="3 4">NML 130206</strain>
    </source>
</reference>
<evidence type="ECO:0000256" key="1">
    <source>
        <dbReference type="ARBA" id="ARBA00035461"/>
    </source>
</evidence>
<keyword evidence="3" id="KW-0689">Ribosomal protein</keyword>
<evidence type="ECO:0000313" key="3">
    <source>
        <dbReference type="EMBL" id="KQB86934.1"/>
    </source>
</evidence>